<dbReference type="Gene3D" id="3.40.640.10">
    <property type="entry name" value="Type I PLP-dependent aspartate aminotransferase-like (Major domain)"/>
    <property type="match status" value="1"/>
</dbReference>
<evidence type="ECO:0000256" key="3">
    <source>
        <dbReference type="ARBA" id="ARBA00007970"/>
    </source>
</evidence>
<dbReference type="GO" id="GO:0000105">
    <property type="term" value="P:L-histidine biosynthetic process"/>
    <property type="evidence" value="ECO:0007669"/>
    <property type="project" value="UniProtKB-UniRule"/>
</dbReference>
<evidence type="ECO:0000259" key="10">
    <source>
        <dbReference type="Pfam" id="PF00155"/>
    </source>
</evidence>
<dbReference type="Proteomes" id="UP000570166">
    <property type="component" value="Unassembled WGS sequence"/>
</dbReference>
<reference evidence="11 12" key="1">
    <citation type="submission" date="2020-07" db="EMBL/GenBank/DDBJ databases">
        <authorList>
            <person name="Sun Q."/>
        </authorList>
    </citation>
    <scope>NUCLEOTIDE SEQUENCE [LARGE SCALE GENOMIC DNA]</scope>
    <source>
        <strain evidence="11 12">CGMCC 1.13654</strain>
    </source>
</reference>
<evidence type="ECO:0000256" key="4">
    <source>
        <dbReference type="ARBA" id="ARBA00011738"/>
    </source>
</evidence>
<comment type="subunit">
    <text evidence="4 9">Homodimer.</text>
</comment>
<proteinExistence type="inferred from homology"/>
<dbReference type="Pfam" id="PF00155">
    <property type="entry name" value="Aminotran_1_2"/>
    <property type="match status" value="1"/>
</dbReference>
<dbReference type="SUPFAM" id="SSF53383">
    <property type="entry name" value="PLP-dependent transferases"/>
    <property type="match status" value="1"/>
</dbReference>
<keyword evidence="9" id="KW-0368">Histidine biosynthesis</keyword>
<dbReference type="HAMAP" id="MF_01023">
    <property type="entry name" value="HisC_aminotrans_2"/>
    <property type="match status" value="1"/>
</dbReference>
<keyword evidence="6 9" id="KW-0808">Transferase</keyword>
<name>A0A838L5M3_9SPHN</name>
<dbReference type="EC" id="2.6.1.9" evidence="9"/>
<dbReference type="UniPathway" id="UPA00031">
    <property type="reaction ID" value="UER00012"/>
</dbReference>
<dbReference type="GO" id="GO:0030170">
    <property type="term" value="F:pyridoxal phosphate binding"/>
    <property type="evidence" value="ECO:0007669"/>
    <property type="project" value="InterPro"/>
</dbReference>
<organism evidence="11 12">
    <name type="scientific">Sphingomonas chungangi</name>
    <dbReference type="NCBI Taxonomy" id="2683589"/>
    <lineage>
        <taxon>Bacteria</taxon>
        <taxon>Pseudomonadati</taxon>
        <taxon>Pseudomonadota</taxon>
        <taxon>Alphaproteobacteria</taxon>
        <taxon>Sphingomonadales</taxon>
        <taxon>Sphingomonadaceae</taxon>
        <taxon>Sphingomonas</taxon>
    </lineage>
</organism>
<dbReference type="InterPro" id="IPR015424">
    <property type="entry name" value="PyrdxlP-dep_Trfase"/>
</dbReference>
<dbReference type="InterPro" id="IPR050106">
    <property type="entry name" value="HistidinolP_aminotransfase"/>
</dbReference>
<comment type="pathway">
    <text evidence="2 9">Amino-acid biosynthesis; L-histidine biosynthesis; L-histidine from 5-phospho-alpha-D-ribose 1-diphosphate: step 7/9.</text>
</comment>
<evidence type="ECO:0000256" key="5">
    <source>
        <dbReference type="ARBA" id="ARBA00022576"/>
    </source>
</evidence>
<comment type="cofactor">
    <cofactor evidence="1 9">
        <name>pyridoxal 5'-phosphate</name>
        <dbReference type="ChEBI" id="CHEBI:597326"/>
    </cofactor>
</comment>
<feature type="modified residue" description="N6-(pyridoxal phosphate)lysine" evidence="9">
    <location>
        <position position="225"/>
    </location>
</feature>
<dbReference type="InterPro" id="IPR015421">
    <property type="entry name" value="PyrdxlP-dep_Trfase_major"/>
</dbReference>
<evidence type="ECO:0000256" key="6">
    <source>
        <dbReference type="ARBA" id="ARBA00022679"/>
    </source>
</evidence>
<evidence type="ECO:0000256" key="1">
    <source>
        <dbReference type="ARBA" id="ARBA00001933"/>
    </source>
</evidence>
<evidence type="ECO:0000313" key="11">
    <source>
        <dbReference type="EMBL" id="MBA2933985.1"/>
    </source>
</evidence>
<comment type="caution">
    <text evidence="11">The sequence shown here is derived from an EMBL/GenBank/DDBJ whole genome shotgun (WGS) entry which is preliminary data.</text>
</comment>
<gene>
    <name evidence="9" type="primary">hisC</name>
    <name evidence="11" type="ORF">HZF05_07715</name>
</gene>
<sequence>MTDTRSPAPQLKPWISAISPYVPGRATTDDGAVACKLSSNENPLGTSIAARDAFRAAATLLERYPEGSSQSLRDAIGTKFDLDPARIICGVGSDELLNLAAASFAGPGDEILIPRHGFSAYWIMARRVGATPVEAADNDYGADVDALLANVTGRTRILYLANPNNPTGTFLPRSEVERLHAGLPSDCLLVIDQAYAEYLSPEEDDGGLALAHAAANVLVTRTFSKIHGLAAERIGWAYGAAPLVQGMHRIRAPFNVTTAGQGAAVAALSDETFIAASAAHNRECRDWFEQEIAKLAVAGLRALPSKGNFVLVLFEGRLTAETAFHGLMRAGFIVRWFPGQALGHCLRITIGTRQEMEGVVEALNALSIAG</sequence>
<protein>
    <recommendedName>
        <fullName evidence="9">Histidinol-phosphate aminotransferase</fullName>
        <ecNumber evidence="9">2.6.1.9</ecNumber>
    </recommendedName>
    <alternativeName>
        <fullName evidence="9">Imidazole acetol-phosphate transaminase</fullName>
    </alternativeName>
</protein>
<dbReference type="InterPro" id="IPR015422">
    <property type="entry name" value="PyrdxlP-dep_Trfase_small"/>
</dbReference>
<dbReference type="EMBL" id="JACEIB010000004">
    <property type="protein sequence ID" value="MBA2933985.1"/>
    <property type="molecule type" value="Genomic_DNA"/>
</dbReference>
<dbReference type="Gene3D" id="3.90.1150.10">
    <property type="entry name" value="Aspartate Aminotransferase, domain 1"/>
    <property type="match status" value="1"/>
</dbReference>
<comment type="catalytic activity">
    <reaction evidence="8 9">
        <text>L-histidinol phosphate + 2-oxoglutarate = 3-(imidazol-4-yl)-2-oxopropyl phosphate + L-glutamate</text>
        <dbReference type="Rhea" id="RHEA:23744"/>
        <dbReference type="ChEBI" id="CHEBI:16810"/>
        <dbReference type="ChEBI" id="CHEBI:29985"/>
        <dbReference type="ChEBI" id="CHEBI:57766"/>
        <dbReference type="ChEBI" id="CHEBI:57980"/>
        <dbReference type="EC" id="2.6.1.9"/>
    </reaction>
</comment>
<dbReference type="InterPro" id="IPR004839">
    <property type="entry name" value="Aminotransferase_I/II_large"/>
</dbReference>
<keyword evidence="9" id="KW-0028">Amino-acid biosynthesis</keyword>
<evidence type="ECO:0000256" key="9">
    <source>
        <dbReference type="HAMAP-Rule" id="MF_01023"/>
    </source>
</evidence>
<dbReference type="GO" id="GO:0004400">
    <property type="term" value="F:histidinol-phosphate transaminase activity"/>
    <property type="evidence" value="ECO:0007669"/>
    <property type="project" value="UniProtKB-UniRule"/>
</dbReference>
<feature type="domain" description="Aminotransferase class I/classII large" evidence="10">
    <location>
        <begin position="36"/>
        <end position="363"/>
    </location>
</feature>
<dbReference type="NCBIfam" id="TIGR01141">
    <property type="entry name" value="hisC"/>
    <property type="match status" value="1"/>
</dbReference>
<keyword evidence="5 9" id="KW-0032">Aminotransferase</keyword>
<dbReference type="RefSeq" id="WP_160365600.1">
    <property type="nucleotide sequence ID" value="NZ_JACEIB010000004.1"/>
</dbReference>
<keyword evidence="12" id="KW-1185">Reference proteome</keyword>
<dbReference type="CDD" id="cd00609">
    <property type="entry name" value="AAT_like"/>
    <property type="match status" value="1"/>
</dbReference>
<evidence type="ECO:0000313" key="12">
    <source>
        <dbReference type="Proteomes" id="UP000570166"/>
    </source>
</evidence>
<evidence type="ECO:0000256" key="2">
    <source>
        <dbReference type="ARBA" id="ARBA00005011"/>
    </source>
</evidence>
<dbReference type="AlphaFoldDB" id="A0A838L5M3"/>
<evidence type="ECO:0000256" key="7">
    <source>
        <dbReference type="ARBA" id="ARBA00022898"/>
    </source>
</evidence>
<keyword evidence="7 9" id="KW-0663">Pyridoxal phosphate</keyword>
<comment type="similarity">
    <text evidence="3 9">Belongs to the class-II pyridoxal-phosphate-dependent aminotransferase family. Histidinol-phosphate aminotransferase subfamily.</text>
</comment>
<evidence type="ECO:0000256" key="8">
    <source>
        <dbReference type="ARBA" id="ARBA00047481"/>
    </source>
</evidence>
<dbReference type="InterPro" id="IPR005861">
    <property type="entry name" value="HisP_aminotrans"/>
</dbReference>
<dbReference type="PANTHER" id="PTHR43643:SF3">
    <property type="entry name" value="HISTIDINOL-PHOSPHATE AMINOTRANSFERASE"/>
    <property type="match status" value="1"/>
</dbReference>
<dbReference type="PANTHER" id="PTHR43643">
    <property type="entry name" value="HISTIDINOL-PHOSPHATE AMINOTRANSFERASE 2"/>
    <property type="match status" value="1"/>
</dbReference>
<accession>A0A838L5M3</accession>